<sequence>MLLVDGADDFGWYVSSVSYEMLFASGNAQGGESIRLEMLLYFDAAAAVIPKPRAMGGSNGEP</sequence>
<organism evidence="1 2">
    <name type="scientific">Raoultibacter timonensis</name>
    <dbReference type="NCBI Taxonomy" id="1907662"/>
    <lineage>
        <taxon>Bacteria</taxon>
        <taxon>Bacillati</taxon>
        <taxon>Actinomycetota</taxon>
        <taxon>Coriobacteriia</taxon>
        <taxon>Eggerthellales</taxon>
        <taxon>Eggerthellaceae</taxon>
        <taxon>Raoultibacter</taxon>
    </lineage>
</organism>
<name>A0ABN6MG62_9ACTN</name>
<accession>A0ABN6MG62</accession>
<evidence type="ECO:0000313" key="2">
    <source>
        <dbReference type="Proteomes" id="UP001320544"/>
    </source>
</evidence>
<protein>
    <submittedName>
        <fullName evidence="1">Uncharacterized protein</fullName>
    </submittedName>
</protein>
<gene>
    <name evidence="1" type="ORF">CE91St30_22850</name>
</gene>
<reference evidence="1 2" key="1">
    <citation type="submission" date="2022-01" db="EMBL/GenBank/DDBJ databases">
        <title>Novel bile acid biosynthetic pathways are enriched in the microbiome of centenarians.</title>
        <authorList>
            <person name="Sato Y."/>
            <person name="Atarashi K."/>
            <person name="Plichta R.D."/>
            <person name="Arai Y."/>
            <person name="Sasajima S."/>
            <person name="Kearney M.S."/>
            <person name="Suda W."/>
            <person name="Takeshita K."/>
            <person name="Sasaki T."/>
            <person name="Okamoto S."/>
            <person name="Skelly N.A."/>
            <person name="Okamura Y."/>
            <person name="Vlamakis H."/>
            <person name="Li Y."/>
            <person name="Tanoue T."/>
            <person name="Takei H."/>
            <person name="Nittono H."/>
            <person name="Narushima S."/>
            <person name="Irie J."/>
            <person name="Itoh H."/>
            <person name="Moriya K."/>
            <person name="Sugiura Y."/>
            <person name="Suematsu M."/>
            <person name="Moritoki N."/>
            <person name="Shibata S."/>
            <person name="Littman R.D."/>
            <person name="Fischbach A.M."/>
            <person name="Uwamino Y."/>
            <person name="Inoue T."/>
            <person name="Honda A."/>
            <person name="Hattori M."/>
            <person name="Murai T."/>
            <person name="Xavier J.R."/>
            <person name="Hirose N."/>
            <person name="Honda K."/>
        </authorList>
    </citation>
    <scope>NUCLEOTIDE SEQUENCE [LARGE SCALE GENOMIC DNA]</scope>
    <source>
        <strain evidence="1 2">CE91-St30</strain>
    </source>
</reference>
<evidence type="ECO:0000313" key="1">
    <source>
        <dbReference type="EMBL" id="BDE96952.1"/>
    </source>
</evidence>
<proteinExistence type="predicted"/>
<dbReference type="EMBL" id="AP025564">
    <property type="protein sequence ID" value="BDE96952.1"/>
    <property type="molecule type" value="Genomic_DNA"/>
</dbReference>
<keyword evidence="2" id="KW-1185">Reference proteome</keyword>
<dbReference type="Proteomes" id="UP001320544">
    <property type="component" value="Chromosome"/>
</dbReference>